<dbReference type="PANTHER" id="PTHR12227:SF0">
    <property type="entry name" value="GLYCERATE KINASE"/>
    <property type="match status" value="1"/>
</dbReference>
<evidence type="ECO:0000313" key="8">
    <source>
        <dbReference type="Proteomes" id="UP001201812"/>
    </source>
</evidence>
<dbReference type="InterPro" id="IPR039760">
    <property type="entry name" value="MOFRL_protein"/>
</dbReference>
<feature type="domain" description="C-type lectin" evidence="6">
    <location>
        <begin position="616"/>
        <end position="737"/>
    </location>
</feature>
<evidence type="ECO:0000256" key="2">
    <source>
        <dbReference type="ARBA" id="ARBA00023157"/>
    </source>
</evidence>
<keyword evidence="8" id="KW-1185">Reference proteome</keyword>
<name>A0AAD4NC46_9BILA</name>
<evidence type="ECO:0000259" key="6">
    <source>
        <dbReference type="PROSITE" id="PS50041"/>
    </source>
</evidence>
<feature type="compositionally biased region" description="Low complexity" evidence="4">
    <location>
        <begin position="864"/>
        <end position="879"/>
    </location>
</feature>
<dbReference type="Proteomes" id="UP001201812">
    <property type="component" value="Unassembled WGS sequence"/>
</dbReference>
<organism evidence="7 8">
    <name type="scientific">Ditylenchus destructor</name>
    <dbReference type="NCBI Taxonomy" id="166010"/>
    <lineage>
        <taxon>Eukaryota</taxon>
        <taxon>Metazoa</taxon>
        <taxon>Ecdysozoa</taxon>
        <taxon>Nematoda</taxon>
        <taxon>Chromadorea</taxon>
        <taxon>Rhabditida</taxon>
        <taxon>Tylenchina</taxon>
        <taxon>Tylenchomorpha</taxon>
        <taxon>Sphaerularioidea</taxon>
        <taxon>Anguinidae</taxon>
        <taxon>Anguininae</taxon>
        <taxon>Ditylenchus</taxon>
    </lineage>
</organism>
<dbReference type="InterPro" id="IPR035914">
    <property type="entry name" value="Sperma_CUB_dom_sf"/>
</dbReference>
<dbReference type="InterPro" id="IPR016186">
    <property type="entry name" value="C-type_lectin-like/link_sf"/>
</dbReference>
<dbReference type="SUPFAM" id="SSF56436">
    <property type="entry name" value="C-type lectin-like"/>
    <property type="match status" value="2"/>
</dbReference>
<feature type="domain" description="C-type lectin" evidence="6">
    <location>
        <begin position="478"/>
        <end position="601"/>
    </location>
</feature>
<comment type="caution">
    <text evidence="3">Lacks conserved residue(s) required for the propagation of feature annotation.</text>
</comment>
<proteinExistence type="inferred from homology"/>
<feature type="region of interest" description="Disordered" evidence="4">
    <location>
        <begin position="858"/>
        <end position="896"/>
    </location>
</feature>
<dbReference type="InterPro" id="IPR000859">
    <property type="entry name" value="CUB_dom"/>
</dbReference>
<dbReference type="SUPFAM" id="SSF49854">
    <property type="entry name" value="Spermadhesin, CUB domain"/>
    <property type="match status" value="2"/>
</dbReference>
<dbReference type="InterPro" id="IPR007835">
    <property type="entry name" value="MOFRL"/>
</dbReference>
<dbReference type="Pfam" id="PF00059">
    <property type="entry name" value="Lectin_C"/>
    <property type="match status" value="2"/>
</dbReference>
<keyword evidence="2 3" id="KW-1015">Disulfide bond</keyword>
<dbReference type="Gene3D" id="3.10.100.10">
    <property type="entry name" value="Mannose-Binding Protein A, subunit A"/>
    <property type="match status" value="2"/>
</dbReference>
<dbReference type="InterPro" id="IPR037035">
    <property type="entry name" value="GK-like_C_sf"/>
</dbReference>
<dbReference type="InterPro" id="IPR025286">
    <property type="entry name" value="MOFRL_assoc_dom"/>
</dbReference>
<sequence>MVRNIIELCLAAFRFAIQESLPAECVKRNLFLSSSGDSLIVNNRSYELRKNVHIIAVGKAVAGMIQSAENILGEHVVDGIASVPVGSSIPSGLKTVFHPGALHNLPDSDAVENADKIAEFLRSKRGEDQIILFLISGGGSALLPSPVEGISLDEKLEVIRILATNGADIKQLNIVRSALSNLKGGKLAKLGTPSKMVALIISDVIGDPVQLISSGPTVLEKSDNRSPIDVIKELDVSDKIPEKVLKFLSSTKCNNTLNAGDTDINNLIVCNNEKVLEQLVNFFNNNKTQSYIVTSSLEGDATELGVLFADFILRLSQRASADKKELQSFIKTLNIENAEIDFDSLTNANRIVLLFGGETTVKFNSTRLIGPDAKGGRNQEFVLSTFKRLLEKSANSSETIIQLKNFAFFSLGTDGQDGPTDAAGAFVTGDDVRNWNGNIEHVANALDGKNSYGFWATQHNEVHNVNAACPNGYTLSNTNQKCYQVLGTDYKHDDAKTQCTSAGGGHLPIIKSVNDNNAVVEVWQADTNKKGVQPWIGLTCSNSRQEDCKWDVESETSDYRNFETNLFNTASLGLCVTFVRDAESKTWASNDCDVTRATICEVSETATCSAPFSSVSGGGCWLLSETKENITSAQSKCAQNNGVLMSVHDQNLNNQLKTQVQTDYPADSSVWLGAKVDSYSNQFQWLDNSALDYTSFKSPFPSVRYGDCLRLITSTTNSDNGYWQNADCSAQLRFVCAPRVVGSSASGQCPQNKYFADTGEIQSPGFPSFYGNNLNCEYHVNMDVRKFVKVTTEEFSLRQGDVLELYDGELSDTPFQTLQSTTGTNKIFTTTKSNLLRLRFTSQANGQGDTSSIKGWKLKYEPVGSRPSNRGSSNGGNNNEDVTDIPWPDTGDYTKTAANVCPQGTYTSQAGKISSSGFADENDSQSHYGNQLNCTYTISVDEGQQVELRFARFNTEACCDFVEAFDGATVGDRLLSSYSGHAVPKNTIRSNGRYLTVRFTTDSLINEPGWGAEYRALSKS</sequence>
<comment type="similarity">
    <text evidence="1">Belongs to the glycerate kinase type-2 family.</text>
</comment>
<dbReference type="Pfam" id="PF13660">
    <property type="entry name" value="DUF4147"/>
    <property type="match status" value="1"/>
</dbReference>
<dbReference type="SMART" id="SM00042">
    <property type="entry name" value="CUB"/>
    <property type="match status" value="2"/>
</dbReference>
<gene>
    <name evidence="7" type="ORF">DdX_05093</name>
</gene>
<dbReference type="GO" id="GO:0005737">
    <property type="term" value="C:cytoplasm"/>
    <property type="evidence" value="ECO:0007669"/>
    <property type="project" value="TreeGrafter"/>
</dbReference>
<dbReference type="Gene3D" id="2.60.120.290">
    <property type="entry name" value="Spermadhesin, CUB domain"/>
    <property type="match status" value="2"/>
</dbReference>
<dbReference type="Gene3D" id="3.40.50.10180">
    <property type="entry name" value="Glycerate kinase, MOFRL-like N-terminal domain"/>
    <property type="match status" value="1"/>
</dbReference>
<dbReference type="SMART" id="SM00034">
    <property type="entry name" value="CLECT"/>
    <property type="match status" value="2"/>
</dbReference>
<dbReference type="PROSITE" id="PS50041">
    <property type="entry name" value="C_TYPE_LECTIN_2"/>
    <property type="match status" value="2"/>
</dbReference>
<dbReference type="AlphaFoldDB" id="A0AAD4NC46"/>
<feature type="domain" description="CUB" evidence="5">
    <location>
        <begin position="901"/>
        <end position="1017"/>
    </location>
</feature>
<dbReference type="Pfam" id="PF00431">
    <property type="entry name" value="CUB"/>
    <property type="match status" value="2"/>
</dbReference>
<dbReference type="CDD" id="cd00041">
    <property type="entry name" value="CUB"/>
    <property type="match status" value="2"/>
</dbReference>
<dbReference type="PROSITE" id="PS01180">
    <property type="entry name" value="CUB"/>
    <property type="match status" value="2"/>
</dbReference>
<dbReference type="CDD" id="cd00037">
    <property type="entry name" value="CLECT"/>
    <property type="match status" value="2"/>
</dbReference>
<dbReference type="PANTHER" id="PTHR12227">
    <property type="entry name" value="GLYCERATE KINASE"/>
    <property type="match status" value="1"/>
</dbReference>
<dbReference type="Pfam" id="PF05161">
    <property type="entry name" value="MOFRL"/>
    <property type="match status" value="1"/>
</dbReference>
<dbReference type="GO" id="GO:0008887">
    <property type="term" value="F:glycerate kinase activity"/>
    <property type="evidence" value="ECO:0007669"/>
    <property type="project" value="InterPro"/>
</dbReference>
<dbReference type="InterPro" id="IPR016187">
    <property type="entry name" value="CTDL_fold"/>
</dbReference>
<feature type="domain" description="CUB" evidence="5">
    <location>
        <begin position="749"/>
        <end position="863"/>
    </location>
</feature>
<dbReference type="SUPFAM" id="SSF82544">
    <property type="entry name" value="GckA/TtuD-like"/>
    <property type="match status" value="1"/>
</dbReference>
<accession>A0AAD4NC46</accession>
<evidence type="ECO:0000256" key="3">
    <source>
        <dbReference type="PROSITE-ProRule" id="PRU00059"/>
    </source>
</evidence>
<reference evidence="7" key="1">
    <citation type="submission" date="2022-01" db="EMBL/GenBank/DDBJ databases">
        <title>Genome Sequence Resource for Two Populations of Ditylenchus destructor, the Migratory Endoparasitic Phytonematode.</title>
        <authorList>
            <person name="Zhang H."/>
            <person name="Lin R."/>
            <person name="Xie B."/>
        </authorList>
    </citation>
    <scope>NUCLEOTIDE SEQUENCE</scope>
    <source>
        <strain evidence="7">BazhouSP</strain>
    </source>
</reference>
<protein>
    <submittedName>
        <fullName evidence="7">CUB domain-containing protein</fullName>
    </submittedName>
</protein>
<evidence type="ECO:0000256" key="4">
    <source>
        <dbReference type="SAM" id="MobiDB-lite"/>
    </source>
</evidence>
<dbReference type="EMBL" id="JAKKPZ010000005">
    <property type="protein sequence ID" value="KAI1720845.1"/>
    <property type="molecule type" value="Genomic_DNA"/>
</dbReference>
<comment type="caution">
    <text evidence="7">The sequence shown here is derived from an EMBL/GenBank/DDBJ whole genome shotgun (WGS) entry which is preliminary data.</text>
</comment>
<dbReference type="InterPro" id="IPR001304">
    <property type="entry name" value="C-type_lectin-like"/>
</dbReference>
<evidence type="ECO:0000256" key="1">
    <source>
        <dbReference type="ARBA" id="ARBA00005393"/>
    </source>
</evidence>
<dbReference type="PROSITE" id="PS50231">
    <property type="entry name" value="RICIN_B_LECTIN"/>
    <property type="match status" value="1"/>
</dbReference>
<feature type="disulfide bond" evidence="3">
    <location>
        <begin position="749"/>
        <end position="776"/>
    </location>
</feature>
<evidence type="ECO:0000313" key="7">
    <source>
        <dbReference type="EMBL" id="KAI1720845.1"/>
    </source>
</evidence>
<dbReference type="Gene3D" id="3.40.1480.10">
    <property type="entry name" value="MOFRL domain"/>
    <property type="match status" value="1"/>
</dbReference>
<dbReference type="InterPro" id="IPR038614">
    <property type="entry name" value="GK_N_sf"/>
</dbReference>
<evidence type="ECO:0000259" key="5">
    <source>
        <dbReference type="PROSITE" id="PS01180"/>
    </source>
</evidence>